<name>A0ABU5SB72_9BACT</name>
<protein>
    <recommendedName>
        <fullName evidence="3">EF-hand domain-containing protein</fullName>
    </recommendedName>
</protein>
<dbReference type="Proteomes" id="UP001303899">
    <property type="component" value="Unassembled WGS sequence"/>
</dbReference>
<comment type="caution">
    <text evidence="1">The sequence shown here is derived from an EMBL/GenBank/DDBJ whole genome shotgun (WGS) entry which is preliminary data.</text>
</comment>
<reference evidence="1 2" key="1">
    <citation type="submission" date="2023-12" db="EMBL/GenBank/DDBJ databases">
        <title>Novel species of the genus Arcicella isolated from rivers.</title>
        <authorList>
            <person name="Lu H."/>
        </authorList>
    </citation>
    <scope>NUCLEOTIDE SEQUENCE [LARGE SCALE GENOMIC DNA]</scope>
    <source>
        <strain evidence="1 2">DC2W</strain>
    </source>
</reference>
<evidence type="ECO:0008006" key="3">
    <source>
        <dbReference type="Google" id="ProtNLM"/>
    </source>
</evidence>
<proteinExistence type="predicted"/>
<keyword evidence="2" id="KW-1185">Reference proteome</keyword>
<sequence length="83" mass="9651">MNLILENVQPKHISLIQELAKTLHFQVKEDNSIKKSKKKLNTKQKEFVEDLKEALAQVDLHQQGKIELQSARDFLAELRSENL</sequence>
<dbReference type="EMBL" id="JAYGIL010000042">
    <property type="protein sequence ID" value="MEA5405718.1"/>
    <property type="molecule type" value="Genomic_DNA"/>
</dbReference>
<organism evidence="1 2">
    <name type="scientific">Arcicella gelida</name>
    <dbReference type="NCBI Taxonomy" id="2984195"/>
    <lineage>
        <taxon>Bacteria</taxon>
        <taxon>Pseudomonadati</taxon>
        <taxon>Bacteroidota</taxon>
        <taxon>Cytophagia</taxon>
        <taxon>Cytophagales</taxon>
        <taxon>Flectobacillaceae</taxon>
        <taxon>Arcicella</taxon>
    </lineage>
</organism>
<dbReference type="RefSeq" id="WP_323699120.1">
    <property type="nucleotide sequence ID" value="NZ_JAYGIL010000042.1"/>
</dbReference>
<accession>A0ABU5SB72</accession>
<evidence type="ECO:0000313" key="1">
    <source>
        <dbReference type="EMBL" id="MEA5405718.1"/>
    </source>
</evidence>
<gene>
    <name evidence="1" type="ORF">VB776_22455</name>
</gene>
<evidence type="ECO:0000313" key="2">
    <source>
        <dbReference type="Proteomes" id="UP001303899"/>
    </source>
</evidence>